<dbReference type="InterPro" id="IPR013083">
    <property type="entry name" value="Znf_RING/FYVE/PHD"/>
</dbReference>
<dbReference type="PROSITE" id="PS50089">
    <property type="entry name" value="ZF_RING_2"/>
    <property type="match status" value="1"/>
</dbReference>
<evidence type="ECO:0000313" key="9">
    <source>
        <dbReference type="Proteomes" id="UP000663699"/>
    </source>
</evidence>
<dbReference type="InterPro" id="IPR039739">
    <property type="entry name" value="MAG2/RNF10"/>
</dbReference>
<evidence type="ECO:0000256" key="5">
    <source>
        <dbReference type="ARBA" id="ARBA00022833"/>
    </source>
</evidence>
<dbReference type="PANTHER" id="PTHR12983">
    <property type="entry name" value="RING FINGER 10 FAMILY MEMBER"/>
    <property type="match status" value="1"/>
</dbReference>
<keyword evidence="9" id="KW-1185">Reference proteome</keyword>
<evidence type="ECO:0000256" key="3">
    <source>
        <dbReference type="ARBA" id="ARBA00022723"/>
    </source>
</evidence>
<dbReference type="GO" id="GO:0005737">
    <property type="term" value="C:cytoplasm"/>
    <property type="evidence" value="ECO:0007669"/>
    <property type="project" value="UniProtKB-SubCell"/>
</dbReference>
<dbReference type="Pfam" id="PF13923">
    <property type="entry name" value="zf-C3HC4_2"/>
    <property type="match status" value="1"/>
</dbReference>
<dbReference type="CDD" id="cd16536">
    <property type="entry name" value="RING-HC_RNF10"/>
    <property type="match status" value="1"/>
</dbReference>
<keyword evidence="5" id="KW-0862">Zinc</keyword>
<dbReference type="PANTHER" id="PTHR12983:SF9">
    <property type="entry name" value="E3 UBIQUITIN-PROTEIN LIGASE RNF10"/>
    <property type="match status" value="1"/>
</dbReference>
<reference evidence="8" key="1">
    <citation type="submission" date="2020-06" db="EMBL/GenBank/DDBJ databases">
        <title>Genomes of multiple members of Pneumocystis genus reveal paths to human pathogen Pneumocystis jirovecii.</title>
        <authorList>
            <person name="Cisse O.H."/>
            <person name="Ma L."/>
            <person name="Dekker J."/>
            <person name="Khil P."/>
            <person name="Jo J."/>
            <person name="Brenchley J."/>
            <person name="Blair R."/>
            <person name="Pahar B."/>
            <person name="Chabe M."/>
            <person name="Van Rompay K.A."/>
            <person name="Keesler R."/>
            <person name="Sukura A."/>
            <person name="Hirsch V."/>
            <person name="Kutty G."/>
            <person name="Liu Y."/>
            <person name="Peng L."/>
            <person name="Chen J."/>
            <person name="Song J."/>
            <person name="Weissenbacher-Lang C."/>
            <person name="Xu J."/>
            <person name="Upham N.S."/>
            <person name="Stajich J.E."/>
            <person name="Cuomo C.A."/>
            <person name="Cushion M.T."/>
            <person name="Kovacs J.A."/>
        </authorList>
    </citation>
    <scope>NUCLEOTIDE SEQUENCE</scope>
    <source>
        <strain evidence="8">2A</strain>
    </source>
</reference>
<evidence type="ECO:0000256" key="2">
    <source>
        <dbReference type="ARBA" id="ARBA00022490"/>
    </source>
</evidence>
<name>A0A899G2J1_9ASCO</name>
<protein>
    <recommendedName>
        <fullName evidence="7">RING-type domain-containing protein</fullName>
    </recommendedName>
</protein>
<evidence type="ECO:0000256" key="1">
    <source>
        <dbReference type="ARBA" id="ARBA00004496"/>
    </source>
</evidence>
<dbReference type="SUPFAM" id="SSF57850">
    <property type="entry name" value="RING/U-box"/>
    <property type="match status" value="1"/>
</dbReference>
<dbReference type="InterPro" id="IPR017907">
    <property type="entry name" value="Znf_RING_CS"/>
</dbReference>
<dbReference type="AlphaFoldDB" id="A0A899G2J1"/>
<evidence type="ECO:0000259" key="7">
    <source>
        <dbReference type="PROSITE" id="PS50089"/>
    </source>
</evidence>
<dbReference type="SMART" id="SM00184">
    <property type="entry name" value="RING"/>
    <property type="match status" value="1"/>
</dbReference>
<dbReference type="PROSITE" id="PS00518">
    <property type="entry name" value="ZF_RING_1"/>
    <property type="match status" value="1"/>
</dbReference>
<dbReference type="InterPro" id="IPR001841">
    <property type="entry name" value="Znf_RING"/>
</dbReference>
<proteinExistence type="predicted"/>
<dbReference type="EMBL" id="CP054548">
    <property type="protein sequence ID" value="QSL67156.1"/>
    <property type="molecule type" value="Genomic_DNA"/>
</dbReference>
<gene>
    <name evidence="8" type="ORF">MERGE_001545</name>
</gene>
<dbReference type="Gene3D" id="3.30.40.10">
    <property type="entry name" value="Zinc/RING finger domain, C3HC4 (zinc finger)"/>
    <property type="match status" value="1"/>
</dbReference>
<evidence type="ECO:0000313" key="8">
    <source>
        <dbReference type="EMBL" id="QSL67156.1"/>
    </source>
</evidence>
<dbReference type="GO" id="GO:0000976">
    <property type="term" value="F:transcription cis-regulatory region binding"/>
    <property type="evidence" value="ECO:0007669"/>
    <property type="project" value="TreeGrafter"/>
</dbReference>
<dbReference type="GO" id="GO:0008270">
    <property type="term" value="F:zinc ion binding"/>
    <property type="evidence" value="ECO:0007669"/>
    <property type="project" value="UniProtKB-KW"/>
</dbReference>
<dbReference type="OrthoDB" id="302966at2759"/>
<comment type="subcellular location">
    <subcellularLocation>
        <location evidence="1">Cytoplasm</location>
    </subcellularLocation>
</comment>
<organism evidence="8 9">
    <name type="scientific">Pneumocystis wakefieldiae</name>
    <dbReference type="NCBI Taxonomy" id="38082"/>
    <lineage>
        <taxon>Eukaryota</taxon>
        <taxon>Fungi</taxon>
        <taxon>Dikarya</taxon>
        <taxon>Ascomycota</taxon>
        <taxon>Taphrinomycotina</taxon>
        <taxon>Pneumocystomycetes</taxon>
        <taxon>Pneumocystaceae</taxon>
        <taxon>Pneumocystis</taxon>
    </lineage>
</organism>
<evidence type="ECO:0000256" key="4">
    <source>
        <dbReference type="ARBA" id="ARBA00022771"/>
    </source>
</evidence>
<evidence type="ECO:0000256" key="6">
    <source>
        <dbReference type="PROSITE-ProRule" id="PRU00175"/>
    </source>
</evidence>
<dbReference type="Proteomes" id="UP000663699">
    <property type="component" value="Chromosome 17"/>
</dbReference>
<accession>A0A899G2J1</accession>
<dbReference type="GO" id="GO:0045944">
    <property type="term" value="P:positive regulation of transcription by RNA polymerase II"/>
    <property type="evidence" value="ECO:0007669"/>
    <property type="project" value="TreeGrafter"/>
</dbReference>
<keyword evidence="3" id="KW-0479">Metal-binding</keyword>
<keyword evidence="2" id="KW-0963">Cytoplasm</keyword>
<sequence length="526" mass="62921">MDENVGKPICYLNESNNINVKNKVAKNYNKKPCKEIDRKRPNCFLKEQDDSQKNEKNQSKSICEKQKILSKIENKKNISLKQKNFKFTSKVEKVPLTHLLNFSYSRSLTSQLTNSDYKSTKKKHMHKNDYRTKNREYFINANYRFIVSPYEDYRPQMLDPDVPIPWENILQILVSRLTQHSSCAICLEEDLVASRMTKCGHIFCLPCIIRYFESKNEDDNRDFKWKRCPICFDAISIMDLKPLRWHDNVSPELPVEGKEILLRLFIRKQGNFFSLPLESMSKSIDRNEIPWYFEQDVLDYSRIMKASENYMIEEMNLELKKLYRIKDSKKTDIDFTTQSINKAIEQIQQSILSFEKISNDHKHLYETEALTETQINIKELNIEDNALAETKSFDNEQKIYSYLFYRPQIMTHYYLSILDIKILKMAFGDYRFFPPNIITKIENISTGHIVDDELRKRTKYLSHLPYGCEVSFLECNWSGVIDESILEKFDYEIKKRQQKKIEKIIKEEKDFKKRYFKERRQTDLYY</sequence>
<keyword evidence="4 6" id="KW-0863">Zinc-finger</keyword>
<feature type="domain" description="RING-type" evidence="7">
    <location>
        <begin position="183"/>
        <end position="231"/>
    </location>
</feature>